<reference evidence="1 2" key="1">
    <citation type="journal article" date="2014" name="Agronomy (Basel)">
        <title>A Draft Genome Sequence for Ensete ventricosum, the Drought-Tolerant Tree Against Hunger.</title>
        <authorList>
            <person name="Harrison J."/>
            <person name="Moore K.A."/>
            <person name="Paszkiewicz K."/>
            <person name="Jones T."/>
            <person name="Grant M."/>
            <person name="Ambacheew D."/>
            <person name="Muzemil S."/>
            <person name="Studholme D.J."/>
        </authorList>
    </citation>
    <scope>NUCLEOTIDE SEQUENCE [LARGE SCALE GENOMIC DNA]</scope>
</reference>
<dbReference type="AlphaFoldDB" id="A0A427B023"/>
<evidence type="ECO:0000313" key="2">
    <source>
        <dbReference type="Proteomes" id="UP000287651"/>
    </source>
</evidence>
<proteinExistence type="predicted"/>
<protein>
    <submittedName>
        <fullName evidence="1">Uncharacterized protein</fullName>
    </submittedName>
</protein>
<sequence>AAYVVQLLQQHRGVLQRRVRRPTFRHHIARCRPIRRPNTSMSARRIAILLIAGHRPRSETTTPATSHRRAHSCCPSISTASRLPTMTSLPWLSTCDASISCRRAEKTKKGNIIREFM</sequence>
<evidence type="ECO:0000313" key="1">
    <source>
        <dbReference type="EMBL" id="RRT81775.1"/>
    </source>
</evidence>
<feature type="non-terminal residue" evidence="1">
    <location>
        <position position="1"/>
    </location>
</feature>
<accession>A0A427B023</accession>
<organism evidence="1 2">
    <name type="scientific">Ensete ventricosum</name>
    <name type="common">Abyssinian banana</name>
    <name type="synonym">Musa ensete</name>
    <dbReference type="NCBI Taxonomy" id="4639"/>
    <lineage>
        <taxon>Eukaryota</taxon>
        <taxon>Viridiplantae</taxon>
        <taxon>Streptophyta</taxon>
        <taxon>Embryophyta</taxon>
        <taxon>Tracheophyta</taxon>
        <taxon>Spermatophyta</taxon>
        <taxon>Magnoliopsida</taxon>
        <taxon>Liliopsida</taxon>
        <taxon>Zingiberales</taxon>
        <taxon>Musaceae</taxon>
        <taxon>Ensete</taxon>
    </lineage>
</organism>
<dbReference type="EMBL" id="AMZH03000827">
    <property type="protein sequence ID" value="RRT81775.1"/>
    <property type="molecule type" value="Genomic_DNA"/>
</dbReference>
<gene>
    <name evidence="1" type="ORF">B296_00018760</name>
</gene>
<dbReference type="Proteomes" id="UP000287651">
    <property type="component" value="Unassembled WGS sequence"/>
</dbReference>
<comment type="caution">
    <text evidence="1">The sequence shown here is derived from an EMBL/GenBank/DDBJ whole genome shotgun (WGS) entry which is preliminary data.</text>
</comment>
<name>A0A427B023_ENSVE</name>